<proteinExistence type="predicted"/>
<protein>
    <submittedName>
        <fullName evidence="1">Uncharacterized protein</fullName>
    </submittedName>
</protein>
<evidence type="ECO:0000313" key="2">
    <source>
        <dbReference type="Proteomes" id="UP000664702"/>
    </source>
</evidence>
<sequence length="144" mass="15539">MSFDPDEVQRTLRKAWSLSTSSLWTASNPAAGQCNVTALLVHELFGGELLKTPLPAGDHFYNRIEGRRYDFTASQFDQPIAYVDLLTDRADAELGATSEQLTKLRAAFLRHCTSTIPAGGTAGLPGVHQSASGSDFPTNRICPG</sequence>
<reference evidence="1 2" key="1">
    <citation type="journal article" date="2022" name="Int. J. Syst. Evol. Microbiol.">
        <title>Strains of Bradyrhizobium barranii sp. nov. associated with legumes native to Canada are symbionts of soybeans and belong to different subspecies (subsp. barranii subsp. nov. and subsp. apii subsp. nov.) and symbiovars (sv. glycinearum and sv. septentrionale).</title>
        <authorList>
            <person name="Bromfield E.S.P."/>
            <person name="Cloutier S."/>
            <person name="Wasai-Hara S."/>
            <person name="Minamisawa K."/>
        </authorList>
    </citation>
    <scope>NUCLEOTIDE SEQUENCE [LARGE SCALE GENOMIC DNA]</scope>
    <source>
        <strain evidence="1 2">144S4</strain>
    </source>
</reference>
<dbReference type="KEGG" id="bban:J4G43_020530"/>
<dbReference type="EMBL" id="CP086136">
    <property type="protein sequence ID" value="UEM16387.1"/>
    <property type="molecule type" value="Genomic_DNA"/>
</dbReference>
<name>A0A9X9Y8Z3_9BRAD</name>
<dbReference type="InterPro" id="IPR056238">
    <property type="entry name" value="YunG-like"/>
</dbReference>
<gene>
    <name evidence="1" type="ORF">J4G43_020530</name>
</gene>
<accession>A0A9X9Y8Z3</accession>
<dbReference type="Pfam" id="PF24585">
    <property type="entry name" value="YunG"/>
    <property type="match status" value="1"/>
</dbReference>
<dbReference type="AlphaFoldDB" id="A0A9X9Y8Z3"/>
<dbReference type="Proteomes" id="UP000664702">
    <property type="component" value="Chromosome"/>
</dbReference>
<evidence type="ECO:0000313" key="1">
    <source>
        <dbReference type="EMBL" id="UEM16387.1"/>
    </source>
</evidence>
<dbReference type="RefSeq" id="WP_225004997.1">
    <property type="nucleotide sequence ID" value="NZ_CP086136.1"/>
</dbReference>
<organism evidence="1 2">
    <name type="scientific">Bradyrhizobium barranii subsp. barranii</name>
    <dbReference type="NCBI Taxonomy" id="2823807"/>
    <lineage>
        <taxon>Bacteria</taxon>
        <taxon>Pseudomonadati</taxon>
        <taxon>Pseudomonadota</taxon>
        <taxon>Alphaproteobacteria</taxon>
        <taxon>Hyphomicrobiales</taxon>
        <taxon>Nitrobacteraceae</taxon>
        <taxon>Bradyrhizobium</taxon>
        <taxon>Bradyrhizobium barranii</taxon>
    </lineage>
</organism>